<organism evidence="2 3">
    <name type="scientific">Donghicola tyrosinivorans</name>
    <dbReference type="NCBI Taxonomy" id="1652492"/>
    <lineage>
        <taxon>Bacteria</taxon>
        <taxon>Pseudomonadati</taxon>
        <taxon>Pseudomonadota</taxon>
        <taxon>Alphaproteobacteria</taxon>
        <taxon>Rhodobacterales</taxon>
        <taxon>Roseobacteraceae</taxon>
        <taxon>Donghicola</taxon>
    </lineage>
</organism>
<dbReference type="PANTHER" id="PTHR43802:SF1">
    <property type="entry name" value="IP11341P-RELATED"/>
    <property type="match status" value="1"/>
</dbReference>
<dbReference type="InterPro" id="IPR014748">
    <property type="entry name" value="Enoyl-CoA_hydra_C"/>
</dbReference>
<comment type="similarity">
    <text evidence="1">Belongs to the enoyl-CoA hydratase/isomerase family.</text>
</comment>
<dbReference type="AlphaFoldDB" id="A0A2T0WRX9"/>
<reference evidence="2 3" key="1">
    <citation type="submission" date="2018-03" db="EMBL/GenBank/DDBJ databases">
        <title>Genomic Encyclopedia of Archaeal and Bacterial Type Strains, Phase II (KMG-II): from individual species to whole genera.</title>
        <authorList>
            <person name="Goeker M."/>
        </authorList>
    </citation>
    <scope>NUCLEOTIDE SEQUENCE [LARGE SCALE GENOMIC DNA]</scope>
    <source>
        <strain evidence="2 3">DSM 100212</strain>
    </source>
</reference>
<evidence type="ECO:0000313" key="3">
    <source>
        <dbReference type="Proteomes" id="UP000238392"/>
    </source>
</evidence>
<dbReference type="OrthoDB" id="5730382at2"/>
<sequence length="258" mass="27096">MSEELVQFRTEGPVAILTLNRPDRRNAVNLAMAEAISAALDTFEARDDLHVGILTGAGPVFCAGLDLAAPTDEQDKTVFHPDGFAGIVKRRLSKPLIGAANGPALAGGFEVLLACDFIYAAATAQFGLPEPLRGLFAAGGGVLRLGGRIPPARAAEMLLTGLPIAADEAQTLGLVNRVVPSGELLVAAIATARTIANNAPNAISQTLALARAAEESRYAALWEDSDQRFRAVLPSDEAKEGMLAFTEKRAPKWQTGDV</sequence>
<name>A0A2T0WRX9_9RHOB</name>
<dbReference type="CDD" id="cd06558">
    <property type="entry name" value="crotonase-like"/>
    <property type="match status" value="1"/>
</dbReference>
<dbReference type="RefSeq" id="WP_106264569.1">
    <property type="nucleotide sequence ID" value="NZ_PVTQ01000006.1"/>
</dbReference>
<gene>
    <name evidence="2" type="ORF">CLV74_106154</name>
</gene>
<dbReference type="Pfam" id="PF00378">
    <property type="entry name" value="ECH_1"/>
    <property type="match status" value="1"/>
</dbReference>
<dbReference type="Gene3D" id="1.10.12.10">
    <property type="entry name" value="Lyase 2-enoyl-coa Hydratase, Chain A, domain 2"/>
    <property type="match status" value="1"/>
</dbReference>
<dbReference type="SUPFAM" id="SSF52096">
    <property type="entry name" value="ClpP/crotonase"/>
    <property type="match status" value="1"/>
</dbReference>
<dbReference type="InterPro" id="IPR029045">
    <property type="entry name" value="ClpP/crotonase-like_dom_sf"/>
</dbReference>
<proteinExistence type="inferred from homology"/>
<dbReference type="PANTHER" id="PTHR43802">
    <property type="entry name" value="ENOYL-COA HYDRATASE"/>
    <property type="match status" value="1"/>
</dbReference>
<evidence type="ECO:0000313" key="2">
    <source>
        <dbReference type="EMBL" id="PRY89452.1"/>
    </source>
</evidence>
<keyword evidence="3" id="KW-1185">Reference proteome</keyword>
<evidence type="ECO:0000256" key="1">
    <source>
        <dbReference type="ARBA" id="ARBA00005254"/>
    </source>
</evidence>
<dbReference type="EMBL" id="PVTQ01000006">
    <property type="protein sequence ID" value="PRY89452.1"/>
    <property type="molecule type" value="Genomic_DNA"/>
</dbReference>
<comment type="caution">
    <text evidence="2">The sequence shown here is derived from an EMBL/GenBank/DDBJ whole genome shotgun (WGS) entry which is preliminary data.</text>
</comment>
<dbReference type="Proteomes" id="UP000238392">
    <property type="component" value="Unassembled WGS sequence"/>
</dbReference>
<dbReference type="InterPro" id="IPR001753">
    <property type="entry name" value="Enoyl-CoA_hydra/iso"/>
</dbReference>
<accession>A0A2T0WRX9</accession>
<dbReference type="GO" id="GO:0003824">
    <property type="term" value="F:catalytic activity"/>
    <property type="evidence" value="ECO:0007669"/>
    <property type="project" value="UniProtKB-ARBA"/>
</dbReference>
<protein>
    <submittedName>
        <fullName evidence="2">Enoyl-CoA hydratase</fullName>
    </submittedName>
</protein>
<dbReference type="Gene3D" id="3.90.226.10">
    <property type="entry name" value="2-enoyl-CoA Hydratase, Chain A, domain 1"/>
    <property type="match status" value="1"/>
</dbReference>